<dbReference type="eggNOG" id="KOG4533">
    <property type="taxonomic scope" value="Eukaryota"/>
</dbReference>
<dbReference type="FunCoup" id="W4K4F7">
    <property type="interactions" value="8"/>
</dbReference>
<evidence type="ECO:0008006" key="3">
    <source>
        <dbReference type="Google" id="ProtNLM"/>
    </source>
</evidence>
<dbReference type="GeneID" id="20667028"/>
<protein>
    <recommendedName>
        <fullName evidence="3">DUF218 domain-containing protein</fullName>
    </recommendedName>
</protein>
<evidence type="ECO:0000313" key="2">
    <source>
        <dbReference type="Proteomes" id="UP000030671"/>
    </source>
</evidence>
<dbReference type="PANTHER" id="PTHR28110:SF1">
    <property type="entry name" value="TRANSMEMBRANE PROTEIN"/>
    <property type="match status" value="1"/>
</dbReference>
<evidence type="ECO:0000313" key="1">
    <source>
        <dbReference type="EMBL" id="ETW80230.1"/>
    </source>
</evidence>
<feature type="non-terminal residue" evidence="1">
    <location>
        <position position="1"/>
    </location>
</feature>
<gene>
    <name evidence="1" type="ORF">HETIRDRAFT_14323</name>
</gene>
<proteinExistence type="predicted"/>
<reference evidence="1 2" key="1">
    <citation type="journal article" date="2012" name="New Phytol.">
        <title>Insight into trade-off between wood decay and parasitism from the genome of a fungal forest pathogen.</title>
        <authorList>
            <person name="Olson A."/>
            <person name="Aerts A."/>
            <person name="Asiegbu F."/>
            <person name="Belbahri L."/>
            <person name="Bouzid O."/>
            <person name="Broberg A."/>
            <person name="Canback B."/>
            <person name="Coutinho P.M."/>
            <person name="Cullen D."/>
            <person name="Dalman K."/>
            <person name="Deflorio G."/>
            <person name="van Diepen L.T."/>
            <person name="Dunand C."/>
            <person name="Duplessis S."/>
            <person name="Durling M."/>
            <person name="Gonthier P."/>
            <person name="Grimwood J."/>
            <person name="Fossdal C.G."/>
            <person name="Hansson D."/>
            <person name="Henrissat B."/>
            <person name="Hietala A."/>
            <person name="Himmelstrand K."/>
            <person name="Hoffmeister D."/>
            <person name="Hogberg N."/>
            <person name="James T.Y."/>
            <person name="Karlsson M."/>
            <person name="Kohler A."/>
            <person name="Kues U."/>
            <person name="Lee Y.H."/>
            <person name="Lin Y.C."/>
            <person name="Lind M."/>
            <person name="Lindquist E."/>
            <person name="Lombard V."/>
            <person name="Lucas S."/>
            <person name="Lunden K."/>
            <person name="Morin E."/>
            <person name="Murat C."/>
            <person name="Park J."/>
            <person name="Raffaello T."/>
            <person name="Rouze P."/>
            <person name="Salamov A."/>
            <person name="Schmutz J."/>
            <person name="Solheim H."/>
            <person name="Stahlberg J."/>
            <person name="Velez H."/>
            <person name="de Vries R.P."/>
            <person name="Wiebenga A."/>
            <person name="Woodward S."/>
            <person name="Yakovlev I."/>
            <person name="Garbelotto M."/>
            <person name="Martin F."/>
            <person name="Grigoriev I.V."/>
            <person name="Stenlid J."/>
        </authorList>
    </citation>
    <scope>NUCLEOTIDE SEQUENCE [LARGE SCALE GENOMIC DNA]</scope>
    <source>
        <strain evidence="1 2">TC 32-1</strain>
    </source>
</reference>
<dbReference type="PANTHER" id="PTHR28110">
    <property type="entry name" value="TRANSMEMBRANE PROTEIN"/>
    <property type="match status" value="1"/>
</dbReference>
<name>W4K4F7_HETIT</name>
<dbReference type="OrthoDB" id="4347at2759"/>
<dbReference type="AlphaFoldDB" id="W4K4F7"/>
<dbReference type="HOGENOM" id="CLU_048479_0_0_1"/>
<dbReference type="STRING" id="747525.W4K4F7"/>
<dbReference type="InParanoid" id="W4K4F7"/>
<dbReference type="Proteomes" id="UP000030671">
    <property type="component" value="Unassembled WGS sequence"/>
</dbReference>
<dbReference type="InterPro" id="IPR055323">
    <property type="entry name" value="C57A10.07/YOR238W"/>
</dbReference>
<dbReference type="KEGG" id="hir:HETIRDRAFT_14323"/>
<dbReference type="RefSeq" id="XP_009546877.1">
    <property type="nucleotide sequence ID" value="XM_009548582.1"/>
</dbReference>
<dbReference type="GO" id="GO:0005737">
    <property type="term" value="C:cytoplasm"/>
    <property type="evidence" value="ECO:0007669"/>
    <property type="project" value="TreeGrafter"/>
</dbReference>
<feature type="non-terminal residue" evidence="1">
    <location>
        <position position="239"/>
    </location>
</feature>
<accession>W4K4F7</accession>
<dbReference type="EMBL" id="KI925459">
    <property type="protein sequence ID" value="ETW80230.1"/>
    <property type="molecule type" value="Genomic_DNA"/>
</dbReference>
<sequence>NLTHLIVVPGHGIWTGAHTRELTDESAWILAPYQRGKGRPAALLEHISKGAELAYEDESSLLIFSGGQTSTLSTTTEAESYHRLAIVSSALPPPSSFHRVTTEPFALDSYQNLLFSIARFREYTGAYPRKITIVGYEFKRKRFEHLHRAALRWSPAVLKYVGISLGGSSEEREANNGENSFLPYSSDLYGCHPPLSSKRASRNPHARIHAYHVSAPELRDLFEWCPAPQTNVFEGALPW</sequence>
<keyword evidence="2" id="KW-1185">Reference proteome</keyword>
<organism evidence="1 2">
    <name type="scientific">Heterobasidion irregulare (strain TC 32-1)</name>
    <dbReference type="NCBI Taxonomy" id="747525"/>
    <lineage>
        <taxon>Eukaryota</taxon>
        <taxon>Fungi</taxon>
        <taxon>Dikarya</taxon>
        <taxon>Basidiomycota</taxon>
        <taxon>Agaricomycotina</taxon>
        <taxon>Agaricomycetes</taxon>
        <taxon>Russulales</taxon>
        <taxon>Bondarzewiaceae</taxon>
        <taxon>Heterobasidion</taxon>
        <taxon>Heterobasidion annosum species complex</taxon>
    </lineage>
</organism>